<reference evidence="1" key="1">
    <citation type="journal article" date="2020" name="Fungal Divers.">
        <title>Resolving the Mortierellaceae phylogeny through synthesis of multi-gene phylogenetics and phylogenomics.</title>
        <authorList>
            <person name="Vandepol N."/>
            <person name="Liber J."/>
            <person name="Desiro A."/>
            <person name="Na H."/>
            <person name="Kennedy M."/>
            <person name="Barry K."/>
            <person name="Grigoriev I.V."/>
            <person name="Miller A.N."/>
            <person name="O'Donnell K."/>
            <person name="Stajich J.E."/>
            <person name="Bonito G."/>
        </authorList>
    </citation>
    <scope>NUCLEOTIDE SEQUENCE</scope>
    <source>
        <strain evidence="1">NRRL 2591</strain>
    </source>
</reference>
<dbReference type="AlphaFoldDB" id="A0A9P6F6B4"/>
<dbReference type="SUPFAM" id="SSF81901">
    <property type="entry name" value="HCP-like"/>
    <property type="match status" value="1"/>
</dbReference>
<dbReference type="Proteomes" id="UP000723463">
    <property type="component" value="Unassembled WGS sequence"/>
</dbReference>
<organism evidence="1 2">
    <name type="scientific">Mortierella hygrophila</name>
    <dbReference type="NCBI Taxonomy" id="979708"/>
    <lineage>
        <taxon>Eukaryota</taxon>
        <taxon>Fungi</taxon>
        <taxon>Fungi incertae sedis</taxon>
        <taxon>Mucoromycota</taxon>
        <taxon>Mortierellomycotina</taxon>
        <taxon>Mortierellomycetes</taxon>
        <taxon>Mortierellales</taxon>
        <taxon>Mortierellaceae</taxon>
        <taxon>Mortierella</taxon>
    </lineage>
</organism>
<gene>
    <name evidence="1" type="ORF">EC957_001362</name>
</gene>
<evidence type="ECO:0000313" key="2">
    <source>
        <dbReference type="Proteomes" id="UP000723463"/>
    </source>
</evidence>
<name>A0A9P6F6B4_9FUNG</name>
<dbReference type="Gene3D" id="1.25.40.10">
    <property type="entry name" value="Tetratricopeptide repeat domain"/>
    <property type="match status" value="1"/>
</dbReference>
<accession>A0A9P6F6B4</accession>
<sequence length="82" mass="9296">MAYKQGRGLPQDYKQAMDWFLKAAQAGPLLAAYLSPHALLACVQVNHLWNTTVILILWHTIHDSAPSWEYIFRGCTPDLKTV</sequence>
<proteinExistence type="predicted"/>
<dbReference type="EMBL" id="JAAAXW010000124">
    <property type="protein sequence ID" value="KAF9543003.1"/>
    <property type="molecule type" value="Genomic_DNA"/>
</dbReference>
<dbReference type="InterPro" id="IPR011990">
    <property type="entry name" value="TPR-like_helical_dom_sf"/>
</dbReference>
<evidence type="ECO:0000313" key="1">
    <source>
        <dbReference type="EMBL" id="KAF9543003.1"/>
    </source>
</evidence>
<keyword evidence="2" id="KW-1185">Reference proteome</keyword>
<comment type="caution">
    <text evidence="1">The sequence shown here is derived from an EMBL/GenBank/DDBJ whole genome shotgun (WGS) entry which is preliminary data.</text>
</comment>
<protein>
    <submittedName>
        <fullName evidence="1">Uncharacterized protein</fullName>
    </submittedName>
</protein>